<evidence type="ECO:0000256" key="1">
    <source>
        <dbReference type="SAM" id="MobiDB-lite"/>
    </source>
</evidence>
<name>A0A4Z2GWC8_9TELE</name>
<dbReference type="AlphaFoldDB" id="A0A4Z2GWC8"/>
<protein>
    <submittedName>
        <fullName evidence="2">Uncharacterized protein</fullName>
    </submittedName>
</protein>
<evidence type="ECO:0000313" key="3">
    <source>
        <dbReference type="Proteomes" id="UP000314294"/>
    </source>
</evidence>
<organism evidence="2 3">
    <name type="scientific">Liparis tanakae</name>
    <name type="common">Tanaka's snailfish</name>
    <dbReference type="NCBI Taxonomy" id="230148"/>
    <lineage>
        <taxon>Eukaryota</taxon>
        <taxon>Metazoa</taxon>
        <taxon>Chordata</taxon>
        <taxon>Craniata</taxon>
        <taxon>Vertebrata</taxon>
        <taxon>Euteleostomi</taxon>
        <taxon>Actinopterygii</taxon>
        <taxon>Neopterygii</taxon>
        <taxon>Teleostei</taxon>
        <taxon>Neoteleostei</taxon>
        <taxon>Acanthomorphata</taxon>
        <taxon>Eupercaria</taxon>
        <taxon>Perciformes</taxon>
        <taxon>Cottioidei</taxon>
        <taxon>Cottales</taxon>
        <taxon>Liparidae</taxon>
        <taxon>Liparis</taxon>
    </lineage>
</organism>
<dbReference type="Proteomes" id="UP000314294">
    <property type="component" value="Unassembled WGS sequence"/>
</dbReference>
<keyword evidence="3" id="KW-1185">Reference proteome</keyword>
<feature type="region of interest" description="Disordered" evidence="1">
    <location>
        <begin position="1"/>
        <end position="30"/>
    </location>
</feature>
<reference evidence="2 3" key="1">
    <citation type="submission" date="2019-03" db="EMBL/GenBank/DDBJ databases">
        <title>First draft genome of Liparis tanakae, snailfish: a comprehensive survey of snailfish specific genes.</title>
        <authorList>
            <person name="Kim W."/>
            <person name="Song I."/>
            <person name="Jeong J.-H."/>
            <person name="Kim D."/>
            <person name="Kim S."/>
            <person name="Ryu S."/>
            <person name="Song J.Y."/>
            <person name="Lee S.K."/>
        </authorList>
    </citation>
    <scope>NUCLEOTIDE SEQUENCE [LARGE SCALE GENOMIC DNA]</scope>
    <source>
        <tissue evidence="2">Muscle</tissue>
    </source>
</reference>
<comment type="caution">
    <text evidence="2">The sequence shown here is derived from an EMBL/GenBank/DDBJ whole genome shotgun (WGS) entry which is preliminary data.</text>
</comment>
<feature type="region of interest" description="Disordered" evidence="1">
    <location>
        <begin position="76"/>
        <end position="100"/>
    </location>
</feature>
<proteinExistence type="predicted"/>
<gene>
    <name evidence="2" type="ORF">EYF80_031873</name>
</gene>
<sequence length="100" mass="10602">MHKVDNKVLTNAEEGGGNQDGIKQPDLKHPISQIGVLPRFCPPATCQYSRGSLPEFSSKSQTSGGVAVCDRVNPCGAQQRQAGRDGETVTGPPEHGETDE</sequence>
<evidence type="ECO:0000313" key="2">
    <source>
        <dbReference type="EMBL" id="TNN57957.1"/>
    </source>
</evidence>
<dbReference type="EMBL" id="SRLO01000393">
    <property type="protein sequence ID" value="TNN57957.1"/>
    <property type="molecule type" value="Genomic_DNA"/>
</dbReference>
<accession>A0A4Z2GWC8</accession>